<dbReference type="EMBL" id="LCRF01000078">
    <property type="protein sequence ID" value="KKW29379.1"/>
    <property type="molecule type" value="Genomic_DNA"/>
</dbReference>
<reference evidence="1 2" key="1">
    <citation type="journal article" date="2015" name="Nature">
        <title>rRNA introns, odd ribosomes, and small enigmatic genomes across a large radiation of phyla.</title>
        <authorList>
            <person name="Brown C.T."/>
            <person name="Hug L.A."/>
            <person name="Thomas B.C."/>
            <person name="Sharon I."/>
            <person name="Castelle C.J."/>
            <person name="Singh A."/>
            <person name="Wilkins M.J."/>
            <person name="Williams K.H."/>
            <person name="Banfield J.F."/>
        </authorList>
    </citation>
    <scope>NUCLEOTIDE SEQUENCE [LARGE SCALE GENOMIC DNA]</scope>
</reference>
<protein>
    <submittedName>
        <fullName evidence="1">Uncharacterized protein</fullName>
    </submittedName>
</protein>
<accession>A0A0G2AAH9</accession>
<proteinExistence type="predicted"/>
<dbReference type="Proteomes" id="UP000034445">
    <property type="component" value="Unassembled WGS sequence"/>
</dbReference>
<organism evidence="1 2">
    <name type="scientific">Candidatus Kaiserbacteria bacterium GW2011_GWC2_52_8b</name>
    <dbReference type="NCBI Taxonomy" id="1618676"/>
    <lineage>
        <taxon>Bacteria</taxon>
        <taxon>Candidatus Kaiseribacteriota</taxon>
    </lineage>
</organism>
<sequence length="465" mass="52550">MNTNTKQTAIQHVVTHTAPHLDEVASLRLFQKGYGERLFPGSTEAASRVLFTEGMQQKDDTFYDSIKMMPIGCVPGTRFNDKDKDGRRIPAVCTTTKVMEYLNLNEDKVLKRIADDVLRCDTEPGVKNTELAELIKMGHRRVKDDTIMLKWATALLDAVHSQITFGFAPIGRRTLQTEFDRLLDAGRFPDDRVRGKLANMVKESMERKDESIMELSFIADCLFRTSNPDAGDLIQFALDHIYEDQLMFWQAVEECRQSNDRHVIRSFDGERPRDLRVLFVKSDNQNIIRASRHREAGGAGVTIIRNSKGNVTVFTDRRRSDVCLDEFVAMVRWLEWPKDSSGGPTTPMPIWKEFQVDGVMEPVSQWYYHKRAGQLLNGSLSFPNKPASQMASQAFIDVARAASNPREVNEWKRVRGVSRCEDSAKPQPKGLTKIELILEVNDPVPAVSVSEVPTQSAISVSAAKE</sequence>
<name>A0A0G2AAH9_9BACT</name>
<gene>
    <name evidence="1" type="ORF">UY74_C0078G0002</name>
</gene>
<dbReference type="AlphaFoldDB" id="A0A0G2AAH9"/>
<comment type="caution">
    <text evidence="1">The sequence shown here is derived from an EMBL/GenBank/DDBJ whole genome shotgun (WGS) entry which is preliminary data.</text>
</comment>
<evidence type="ECO:0000313" key="1">
    <source>
        <dbReference type="EMBL" id="KKW29379.1"/>
    </source>
</evidence>
<evidence type="ECO:0000313" key="2">
    <source>
        <dbReference type="Proteomes" id="UP000034445"/>
    </source>
</evidence>